<organism evidence="1 2">
    <name type="scientific">Popillia japonica</name>
    <name type="common">Japanese beetle</name>
    <dbReference type="NCBI Taxonomy" id="7064"/>
    <lineage>
        <taxon>Eukaryota</taxon>
        <taxon>Metazoa</taxon>
        <taxon>Ecdysozoa</taxon>
        <taxon>Arthropoda</taxon>
        <taxon>Hexapoda</taxon>
        <taxon>Insecta</taxon>
        <taxon>Pterygota</taxon>
        <taxon>Neoptera</taxon>
        <taxon>Endopterygota</taxon>
        <taxon>Coleoptera</taxon>
        <taxon>Polyphaga</taxon>
        <taxon>Scarabaeiformia</taxon>
        <taxon>Scarabaeidae</taxon>
        <taxon>Rutelinae</taxon>
        <taxon>Popillia</taxon>
    </lineage>
</organism>
<accession>A0AAW1HSR1</accession>
<name>A0AAW1HSR1_POPJA</name>
<dbReference type="Proteomes" id="UP001458880">
    <property type="component" value="Unassembled WGS sequence"/>
</dbReference>
<comment type="caution">
    <text evidence="1">The sequence shown here is derived from an EMBL/GenBank/DDBJ whole genome shotgun (WGS) entry which is preliminary data.</text>
</comment>
<proteinExistence type="predicted"/>
<evidence type="ECO:0000313" key="2">
    <source>
        <dbReference type="Proteomes" id="UP001458880"/>
    </source>
</evidence>
<keyword evidence="2" id="KW-1185">Reference proteome</keyword>
<dbReference type="AlphaFoldDB" id="A0AAW1HSR1"/>
<sequence length="80" mass="8963">MMPGCDTCRHWNPSEIVNDGYGNTYRCNATDDGLPPPGVGEVEMDEKGEIKRVPGKRVMQLTGCPLWREKAVYGQMTLFD</sequence>
<gene>
    <name evidence="1" type="ORF">QE152_g39959</name>
</gene>
<dbReference type="EMBL" id="JASPKY010001015">
    <property type="protein sequence ID" value="KAK9679521.1"/>
    <property type="molecule type" value="Genomic_DNA"/>
</dbReference>
<evidence type="ECO:0000313" key="1">
    <source>
        <dbReference type="EMBL" id="KAK9679521.1"/>
    </source>
</evidence>
<reference evidence="1 2" key="1">
    <citation type="journal article" date="2024" name="BMC Genomics">
        <title>De novo assembly and annotation of Popillia japonica's genome with initial clues to its potential as an invasive pest.</title>
        <authorList>
            <person name="Cucini C."/>
            <person name="Boschi S."/>
            <person name="Funari R."/>
            <person name="Cardaioli E."/>
            <person name="Iannotti N."/>
            <person name="Marturano G."/>
            <person name="Paoli F."/>
            <person name="Bruttini M."/>
            <person name="Carapelli A."/>
            <person name="Frati F."/>
            <person name="Nardi F."/>
        </authorList>
    </citation>
    <scope>NUCLEOTIDE SEQUENCE [LARGE SCALE GENOMIC DNA]</scope>
    <source>
        <strain evidence="1">DMR45628</strain>
    </source>
</reference>
<protein>
    <submittedName>
        <fullName evidence="1">Uncharacterized protein</fullName>
    </submittedName>
</protein>